<feature type="transmembrane region" description="Helical" evidence="2">
    <location>
        <begin position="68"/>
        <end position="90"/>
    </location>
</feature>
<protein>
    <submittedName>
        <fullName evidence="5">Tim44-like domain-containing protein</fullName>
    </submittedName>
</protein>
<evidence type="ECO:0000259" key="4">
    <source>
        <dbReference type="SMART" id="SM00978"/>
    </source>
</evidence>
<gene>
    <name evidence="5" type="ORF">VA613_14595</name>
</gene>
<feature type="transmembrane region" description="Helical" evidence="2">
    <location>
        <begin position="97"/>
        <end position="115"/>
    </location>
</feature>
<evidence type="ECO:0000313" key="5">
    <source>
        <dbReference type="EMBL" id="WRS39214.1"/>
    </source>
</evidence>
<evidence type="ECO:0000256" key="3">
    <source>
        <dbReference type="SAM" id="SignalP"/>
    </source>
</evidence>
<dbReference type="Gene3D" id="3.10.450.240">
    <property type="match status" value="1"/>
</dbReference>
<evidence type="ECO:0000313" key="6">
    <source>
        <dbReference type="Proteomes" id="UP001334732"/>
    </source>
</evidence>
<dbReference type="SMART" id="SM00978">
    <property type="entry name" value="Tim44"/>
    <property type="match status" value="1"/>
</dbReference>
<dbReference type="PANTHER" id="PTHR41542">
    <property type="entry name" value="BLL5807 PROTEIN"/>
    <property type="match status" value="1"/>
</dbReference>
<proteinExistence type="predicted"/>
<accession>A0ABZ1CJ38</accession>
<name>A0ABZ1CJ38_9PROT</name>
<keyword evidence="2" id="KW-0472">Membrane</keyword>
<organism evidence="5 6">
    <name type="scientific">Thiobacillus sedimenti</name>
    <dbReference type="NCBI Taxonomy" id="3110231"/>
    <lineage>
        <taxon>Bacteria</taxon>
        <taxon>Pseudomonadati</taxon>
        <taxon>Pseudomonadota</taxon>
        <taxon>Betaproteobacteria</taxon>
        <taxon>Nitrosomonadales</taxon>
        <taxon>Thiobacillaceae</taxon>
        <taxon>Thiobacillus</taxon>
    </lineage>
</organism>
<feature type="domain" description="Tim44-like" evidence="4">
    <location>
        <begin position="145"/>
        <end position="275"/>
    </location>
</feature>
<keyword evidence="3" id="KW-0732">Signal</keyword>
<reference evidence="5 6" key="1">
    <citation type="submission" date="2023-12" db="EMBL/GenBank/DDBJ databases">
        <title>Thiobacillus sedimentum sp. nov., a chemolithoautotrophic sulfur-oxidizing bacterium isolated from freshwater sediment.</title>
        <authorList>
            <person name="Luo J."/>
            <person name="Dai C."/>
        </authorList>
    </citation>
    <scope>NUCLEOTIDE SEQUENCE [LARGE SCALE GENOMIC DNA]</scope>
    <source>
        <strain evidence="5 6">SCUT-2</strain>
    </source>
</reference>
<evidence type="ECO:0000256" key="2">
    <source>
        <dbReference type="SAM" id="Phobius"/>
    </source>
</evidence>
<feature type="signal peptide" evidence="3">
    <location>
        <begin position="1"/>
        <end position="21"/>
    </location>
</feature>
<feature type="compositionally biased region" description="Low complexity" evidence="1">
    <location>
        <begin position="36"/>
        <end position="64"/>
    </location>
</feature>
<keyword evidence="2" id="KW-0812">Transmembrane</keyword>
<dbReference type="EMBL" id="CP141769">
    <property type="protein sequence ID" value="WRS39214.1"/>
    <property type="molecule type" value="Genomic_DNA"/>
</dbReference>
<keyword evidence="2" id="KW-1133">Transmembrane helix</keyword>
<dbReference type="SUPFAM" id="SSF54427">
    <property type="entry name" value="NTF2-like"/>
    <property type="match status" value="1"/>
</dbReference>
<dbReference type="Pfam" id="PF04280">
    <property type="entry name" value="Tim44"/>
    <property type="match status" value="1"/>
</dbReference>
<keyword evidence="6" id="KW-1185">Reference proteome</keyword>
<feature type="region of interest" description="Disordered" evidence="1">
    <location>
        <begin position="31"/>
        <end position="65"/>
    </location>
</feature>
<dbReference type="RefSeq" id="WP_324779747.1">
    <property type="nucleotide sequence ID" value="NZ_CP141769.1"/>
</dbReference>
<dbReference type="InterPro" id="IPR007379">
    <property type="entry name" value="Tim44-like_dom"/>
</dbReference>
<dbReference type="PANTHER" id="PTHR41542:SF1">
    <property type="entry name" value="BLL5807 PROTEIN"/>
    <property type="match status" value="1"/>
</dbReference>
<evidence type="ECO:0000256" key="1">
    <source>
        <dbReference type="SAM" id="MobiDB-lite"/>
    </source>
</evidence>
<dbReference type="InterPro" id="IPR032710">
    <property type="entry name" value="NTF2-like_dom_sf"/>
</dbReference>
<dbReference type="Proteomes" id="UP001334732">
    <property type="component" value="Chromosome"/>
</dbReference>
<sequence>MKTFLISLFALFLGFGLAAHDAEAKRLGGGKSFGMQRTAPARQEAAPAPQRAQPAATPAQATPQKRSWMGPIAGLAAGLGLAALASHFGFGEGMANFLMLALLAMAAFMLIRFLMRRSAPQPAMQYAGMPQAAPTAFDAAPAGPAGGNLDASSFPPGFDPAAFTREAKLNFIRLQAAYDAGNLDDLRAFTSPEVFAELSMQIAERGSSAQITDVMSLDAEVLEAADEPNRHVVSVRFTGQVREAEGATPVALDEVWHLTKPANGPGGWVIAGIQQG</sequence>
<feature type="chain" id="PRO_5046960250" evidence="3">
    <location>
        <begin position="22"/>
        <end position="276"/>
    </location>
</feature>